<reference evidence="7" key="1">
    <citation type="submission" date="2020-06" db="EMBL/GenBank/DDBJ databases">
        <authorList>
            <person name="Li T."/>
            <person name="Hu X."/>
            <person name="Zhang T."/>
            <person name="Song X."/>
            <person name="Zhang H."/>
            <person name="Dai N."/>
            <person name="Sheng W."/>
            <person name="Hou X."/>
            <person name="Wei L."/>
        </authorList>
    </citation>
    <scope>NUCLEOTIDE SEQUENCE</scope>
    <source>
        <strain evidence="7">G02</strain>
        <tissue evidence="7">Leaf</tissue>
    </source>
</reference>
<evidence type="ECO:0000256" key="5">
    <source>
        <dbReference type="ARBA" id="ARBA00023180"/>
    </source>
</evidence>
<sequence length="98" mass="10977">GYLDPEYYMTQQLTEKSDVYSFGIVLLELLTAKNPIERGKYIVREVKVAMDKTMEMYNLQGVLDPIVAANMAPGSVEKFVDLALRCVQESGLNRPSDG</sequence>
<keyword evidence="7" id="KW-0418">Kinase</keyword>
<dbReference type="Gene3D" id="1.10.510.10">
    <property type="entry name" value="Transferase(Phosphotransferase) domain 1"/>
    <property type="match status" value="1"/>
</dbReference>
<dbReference type="EMBL" id="JACGWJ010000886">
    <property type="protein sequence ID" value="KAL0287284.1"/>
    <property type="molecule type" value="Genomic_DNA"/>
</dbReference>
<reference evidence="7" key="2">
    <citation type="journal article" date="2024" name="Plant">
        <title>Genomic evolution and insights into agronomic trait innovations of Sesamum species.</title>
        <authorList>
            <person name="Miao H."/>
            <person name="Wang L."/>
            <person name="Qu L."/>
            <person name="Liu H."/>
            <person name="Sun Y."/>
            <person name="Le M."/>
            <person name="Wang Q."/>
            <person name="Wei S."/>
            <person name="Zheng Y."/>
            <person name="Lin W."/>
            <person name="Duan Y."/>
            <person name="Cao H."/>
            <person name="Xiong S."/>
            <person name="Wang X."/>
            <person name="Wei L."/>
            <person name="Li C."/>
            <person name="Ma Q."/>
            <person name="Ju M."/>
            <person name="Zhao R."/>
            <person name="Li G."/>
            <person name="Mu C."/>
            <person name="Tian Q."/>
            <person name="Mei H."/>
            <person name="Zhang T."/>
            <person name="Gao T."/>
            <person name="Zhang H."/>
        </authorList>
    </citation>
    <scope>NUCLEOTIDE SEQUENCE</scope>
    <source>
        <strain evidence="7">G02</strain>
    </source>
</reference>
<dbReference type="SUPFAM" id="SSF56112">
    <property type="entry name" value="Protein kinase-like (PK-like)"/>
    <property type="match status" value="1"/>
</dbReference>
<dbReference type="GO" id="GO:0005524">
    <property type="term" value="F:ATP binding"/>
    <property type="evidence" value="ECO:0007669"/>
    <property type="project" value="InterPro"/>
</dbReference>
<dbReference type="Pfam" id="PF07714">
    <property type="entry name" value="PK_Tyr_Ser-Thr"/>
    <property type="match status" value="1"/>
</dbReference>
<dbReference type="InterPro" id="IPR000719">
    <property type="entry name" value="Prot_kinase_dom"/>
</dbReference>
<keyword evidence="7" id="KW-0808">Transferase</keyword>
<dbReference type="PANTHER" id="PTHR45974:SF266">
    <property type="entry name" value="LEUCINE-RICH REPEAT RECEPTOR PROTEIN KINASE HPCA1"/>
    <property type="match status" value="1"/>
</dbReference>
<evidence type="ECO:0000256" key="3">
    <source>
        <dbReference type="ARBA" id="ARBA00022737"/>
    </source>
</evidence>
<proteinExistence type="predicted"/>
<accession>A0AAW2IZ02</accession>
<evidence type="ECO:0000259" key="6">
    <source>
        <dbReference type="PROSITE" id="PS50011"/>
    </source>
</evidence>
<evidence type="ECO:0000256" key="4">
    <source>
        <dbReference type="ARBA" id="ARBA00023136"/>
    </source>
</evidence>
<dbReference type="InterPro" id="IPR011009">
    <property type="entry name" value="Kinase-like_dom_sf"/>
</dbReference>
<dbReference type="GO" id="GO:0004672">
    <property type="term" value="F:protein kinase activity"/>
    <property type="evidence" value="ECO:0007669"/>
    <property type="project" value="InterPro"/>
</dbReference>
<keyword evidence="7" id="KW-0675">Receptor</keyword>
<protein>
    <submittedName>
        <fullName evidence="7">Leucine-rich repeat receptor-like protein kinase</fullName>
    </submittedName>
</protein>
<dbReference type="GO" id="GO:0016020">
    <property type="term" value="C:membrane"/>
    <property type="evidence" value="ECO:0007669"/>
    <property type="project" value="UniProtKB-SubCell"/>
</dbReference>
<name>A0AAW2IZ02_SESRA</name>
<evidence type="ECO:0000313" key="7">
    <source>
        <dbReference type="EMBL" id="KAL0287284.1"/>
    </source>
</evidence>
<gene>
    <name evidence="7" type="ORF">Sradi_7127500</name>
</gene>
<dbReference type="InterPro" id="IPR001245">
    <property type="entry name" value="Ser-Thr/Tyr_kinase_cat_dom"/>
</dbReference>
<dbReference type="PANTHER" id="PTHR45974">
    <property type="entry name" value="RECEPTOR-LIKE PROTEIN 55"/>
    <property type="match status" value="1"/>
</dbReference>
<keyword evidence="5" id="KW-0325">Glycoprotein</keyword>
<comment type="subcellular location">
    <subcellularLocation>
        <location evidence="1">Membrane</location>
    </subcellularLocation>
</comment>
<dbReference type="PROSITE" id="PS50011">
    <property type="entry name" value="PROTEIN_KINASE_DOM"/>
    <property type="match status" value="1"/>
</dbReference>
<comment type="caution">
    <text evidence="7">The sequence shown here is derived from an EMBL/GenBank/DDBJ whole genome shotgun (WGS) entry which is preliminary data.</text>
</comment>
<keyword evidence="4" id="KW-0472">Membrane</keyword>
<feature type="non-terminal residue" evidence="7">
    <location>
        <position position="1"/>
    </location>
</feature>
<organism evidence="7">
    <name type="scientific">Sesamum radiatum</name>
    <name type="common">Black benniseed</name>
    <dbReference type="NCBI Taxonomy" id="300843"/>
    <lineage>
        <taxon>Eukaryota</taxon>
        <taxon>Viridiplantae</taxon>
        <taxon>Streptophyta</taxon>
        <taxon>Embryophyta</taxon>
        <taxon>Tracheophyta</taxon>
        <taxon>Spermatophyta</taxon>
        <taxon>Magnoliopsida</taxon>
        <taxon>eudicotyledons</taxon>
        <taxon>Gunneridae</taxon>
        <taxon>Pentapetalae</taxon>
        <taxon>asterids</taxon>
        <taxon>lamiids</taxon>
        <taxon>Lamiales</taxon>
        <taxon>Pedaliaceae</taxon>
        <taxon>Sesamum</taxon>
    </lineage>
</organism>
<feature type="domain" description="Protein kinase" evidence="6">
    <location>
        <begin position="1"/>
        <end position="98"/>
    </location>
</feature>
<dbReference type="AlphaFoldDB" id="A0AAW2IZ02"/>
<evidence type="ECO:0000256" key="2">
    <source>
        <dbReference type="ARBA" id="ARBA00022729"/>
    </source>
</evidence>
<evidence type="ECO:0000256" key="1">
    <source>
        <dbReference type="ARBA" id="ARBA00004370"/>
    </source>
</evidence>
<keyword evidence="2" id="KW-0732">Signal</keyword>
<keyword evidence="3" id="KW-0677">Repeat</keyword>